<proteinExistence type="predicted"/>
<keyword evidence="2" id="KW-1185">Reference proteome</keyword>
<dbReference type="EMBL" id="CM023484">
    <property type="protein sequence ID" value="KAH6932675.1"/>
    <property type="molecule type" value="Genomic_DNA"/>
</dbReference>
<reference evidence="1" key="1">
    <citation type="submission" date="2020-05" db="EMBL/GenBank/DDBJ databases">
        <title>Large-scale comparative analyses of tick genomes elucidate their genetic diversity and vector capacities.</title>
        <authorList>
            <person name="Jia N."/>
            <person name="Wang J."/>
            <person name="Shi W."/>
            <person name="Du L."/>
            <person name="Sun Y."/>
            <person name="Zhan W."/>
            <person name="Jiang J."/>
            <person name="Wang Q."/>
            <person name="Zhang B."/>
            <person name="Ji P."/>
            <person name="Sakyi L.B."/>
            <person name="Cui X."/>
            <person name="Yuan T."/>
            <person name="Jiang B."/>
            <person name="Yang W."/>
            <person name="Lam T.T.-Y."/>
            <person name="Chang Q."/>
            <person name="Ding S."/>
            <person name="Wang X."/>
            <person name="Zhu J."/>
            <person name="Ruan X."/>
            <person name="Zhao L."/>
            <person name="Wei J."/>
            <person name="Que T."/>
            <person name="Du C."/>
            <person name="Cheng J."/>
            <person name="Dai P."/>
            <person name="Han X."/>
            <person name="Huang E."/>
            <person name="Gao Y."/>
            <person name="Liu J."/>
            <person name="Shao H."/>
            <person name="Ye R."/>
            <person name="Li L."/>
            <person name="Wei W."/>
            <person name="Wang X."/>
            <person name="Wang C."/>
            <person name="Yang T."/>
            <person name="Huo Q."/>
            <person name="Li W."/>
            <person name="Guo W."/>
            <person name="Chen H."/>
            <person name="Zhou L."/>
            <person name="Ni X."/>
            <person name="Tian J."/>
            <person name="Zhou Y."/>
            <person name="Sheng Y."/>
            <person name="Liu T."/>
            <person name="Pan Y."/>
            <person name="Xia L."/>
            <person name="Li J."/>
            <person name="Zhao F."/>
            <person name="Cao W."/>
        </authorList>
    </citation>
    <scope>NUCLEOTIDE SEQUENCE</scope>
    <source>
        <strain evidence="1">Hyas-2018</strain>
    </source>
</reference>
<dbReference type="Proteomes" id="UP000821845">
    <property type="component" value="Chromosome 4"/>
</dbReference>
<accession>A0ACB7SDM2</accession>
<sequence length="291" mass="32187">MLLEMQRENAKLRELVQQLSKEIQKLKQDRTRVPDRPVSEPVFGADTDNRPPATKKRAIESQTENKAARARSEIKDTLIELQKAIASVHVAINELTVRVAGIEEWKAGVTPMLSQHLHVAPQPYAEAMVGGPPQGTPNPVLSIYILIMANNASKWQRFLSLFKRATDLAGQNPIVIGGDFNAPSTTRGYGYDTAKAYTQHPSYKAAFCTTPSSPTTVVLDATLPPEVLRTLDRGPKHSFQLALRPYQALAMARDVANRVGEPIAIVPSVKALTLPYELRVTDRIKSHRGRQ</sequence>
<evidence type="ECO:0000313" key="1">
    <source>
        <dbReference type="EMBL" id="KAH6932675.1"/>
    </source>
</evidence>
<organism evidence="1 2">
    <name type="scientific">Hyalomma asiaticum</name>
    <name type="common">Tick</name>
    <dbReference type="NCBI Taxonomy" id="266040"/>
    <lineage>
        <taxon>Eukaryota</taxon>
        <taxon>Metazoa</taxon>
        <taxon>Ecdysozoa</taxon>
        <taxon>Arthropoda</taxon>
        <taxon>Chelicerata</taxon>
        <taxon>Arachnida</taxon>
        <taxon>Acari</taxon>
        <taxon>Parasitiformes</taxon>
        <taxon>Ixodida</taxon>
        <taxon>Ixodoidea</taxon>
        <taxon>Ixodidae</taxon>
        <taxon>Hyalomminae</taxon>
        <taxon>Hyalomma</taxon>
    </lineage>
</organism>
<name>A0ACB7SDM2_HYAAI</name>
<protein>
    <submittedName>
        <fullName evidence="1">Uncharacterized protein</fullName>
    </submittedName>
</protein>
<comment type="caution">
    <text evidence="1">The sequence shown here is derived from an EMBL/GenBank/DDBJ whole genome shotgun (WGS) entry which is preliminary data.</text>
</comment>
<evidence type="ECO:0000313" key="2">
    <source>
        <dbReference type="Proteomes" id="UP000821845"/>
    </source>
</evidence>
<gene>
    <name evidence="1" type="ORF">HPB50_008700</name>
</gene>